<sequence length="220" mass="24365">MAERPLRRDAERNRRLLLETAHALMARDGLEVTYEEIATAAGTGMGTVYRRFPDRQELVDILFAEHIDAVVELARQACQYDDPWAGLTWFMEQQLELEAGNRGLGQLLRGGHQSSELVIRGRARITPLAADLLKRAIRAGQLPAAVLPADLVTIHLMVGAVMDAARHVDPDLWRRALTVALAGLQHAELPARQPDDNLIDRLFAVPAAPRDKKAAHEPAE</sequence>
<dbReference type="PANTHER" id="PTHR30055">
    <property type="entry name" value="HTH-TYPE TRANSCRIPTIONAL REGULATOR RUTR"/>
    <property type="match status" value="1"/>
</dbReference>
<keyword evidence="3" id="KW-0804">Transcription</keyword>
<evidence type="ECO:0000256" key="4">
    <source>
        <dbReference type="PROSITE-ProRule" id="PRU00335"/>
    </source>
</evidence>
<dbReference type="InterPro" id="IPR049445">
    <property type="entry name" value="TetR_SbtR-like_C"/>
</dbReference>
<dbReference type="InterPro" id="IPR036271">
    <property type="entry name" value="Tet_transcr_reg_TetR-rel_C_sf"/>
</dbReference>
<dbReference type="SUPFAM" id="SSF46689">
    <property type="entry name" value="Homeodomain-like"/>
    <property type="match status" value="1"/>
</dbReference>
<comment type="caution">
    <text evidence="6">The sequence shown here is derived from an EMBL/GenBank/DDBJ whole genome shotgun (WGS) entry which is preliminary data.</text>
</comment>
<dbReference type="Pfam" id="PF21597">
    <property type="entry name" value="TetR_C_43"/>
    <property type="match status" value="1"/>
</dbReference>
<keyword evidence="7" id="KW-1185">Reference proteome</keyword>
<gene>
    <name evidence="6" type="ORF">ACFFTU_15835</name>
</gene>
<evidence type="ECO:0000259" key="5">
    <source>
        <dbReference type="PROSITE" id="PS50977"/>
    </source>
</evidence>
<proteinExistence type="predicted"/>
<accession>A0ABV5PDY4</accession>
<evidence type="ECO:0000313" key="7">
    <source>
        <dbReference type="Proteomes" id="UP001589718"/>
    </source>
</evidence>
<keyword evidence="1" id="KW-0805">Transcription regulation</keyword>
<dbReference type="PANTHER" id="PTHR30055:SF234">
    <property type="entry name" value="HTH-TYPE TRANSCRIPTIONAL REGULATOR BETI"/>
    <property type="match status" value="1"/>
</dbReference>
<dbReference type="Pfam" id="PF00440">
    <property type="entry name" value="TetR_N"/>
    <property type="match status" value="1"/>
</dbReference>
<feature type="DNA-binding region" description="H-T-H motif" evidence="4">
    <location>
        <begin position="33"/>
        <end position="52"/>
    </location>
</feature>
<keyword evidence="2 4" id="KW-0238">DNA-binding</keyword>
<evidence type="ECO:0000313" key="6">
    <source>
        <dbReference type="EMBL" id="MFB9521415.1"/>
    </source>
</evidence>
<dbReference type="EMBL" id="JBHMCR010000008">
    <property type="protein sequence ID" value="MFB9521415.1"/>
    <property type="molecule type" value="Genomic_DNA"/>
</dbReference>
<dbReference type="SUPFAM" id="SSF48498">
    <property type="entry name" value="Tetracyclin repressor-like, C-terminal domain"/>
    <property type="match status" value="1"/>
</dbReference>
<evidence type="ECO:0000256" key="2">
    <source>
        <dbReference type="ARBA" id="ARBA00023125"/>
    </source>
</evidence>
<dbReference type="InterPro" id="IPR001647">
    <property type="entry name" value="HTH_TetR"/>
</dbReference>
<dbReference type="Gene3D" id="1.10.357.10">
    <property type="entry name" value="Tetracycline Repressor, domain 2"/>
    <property type="match status" value="1"/>
</dbReference>
<feature type="domain" description="HTH tetR-type" evidence="5">
    <location>
        <begin position="11"/>
        <end position="70"/>
    </location>
</feature>
<evidence type="ECO:0000256" key="3">
    <source>
        <dbReference type="ARBA" id="ARBA00023163"/>
    </source>
</evidence>
<dbReference type="RefSeq" id="WP_345227228.1">
    <property type="nucleotide sequence ID" value="NZ_BAAAXE010000014.1"/>
</dbReference>
<dbReference type="InterPro" id="IPR009057">
    <property type="entry name" value="Homeodomain-like_sf"/>
</dbReference>
<dbReference type="InterPro" id="IPR050109">
    <property type="entry name" value="HTH-type_TetR-like_transc_reg"/>
</dbReference>
<evidence type="ECO:0000256" key="1">
    <source>
        <dbReference type="ARBA" id="ARBA00023015"/>
    </source>
</evidence>
<dbReference type="Proteomes" id="UP001589718">
    <property type="component" value="Unassembled WGS sequence"/>
</dbReference>
<dbReference type="PRINTS" id="PR00455">
    <property type="entry name" value="HTHTETR"/>
</dbReference>
<organism evidence="6 7">
    <name type="scientific">Streptomyces cremeus</name>
    <dbReference type="NCBI Taxonomy" id="66881"/>
    <lineage>
        <taxon>Bacteria</taxon>
        <taxon>Bacillati</taxon>
        <taxon>Actinomycetota</taxon>
        <taxon>Actinomycetes</taxon>
        <taxon>Kitasatosporales</taxon>
        <taxon>Streptomycetaceae</taxon>
        <taxon>Streptomyces</taxon>
    </lineage>
</organism>
<name>A0ABV5PDY4_STRCM</name>
<dbReference type="PROSITE" id="PS50977">
    <property type="entry name" value="HTH_TETR_2"/>
    <property type="match status" value="1"/>
</dbReference>
<reference evidence="6 7" key="1">
    <citation type="submission" date="2024-09" db="EMBL/GenBank/DDBJ databases">
        <authorList>
            <person name="Sun Q."/>
            <person name="Mori K."/>
        </authorList>
    </citation>
    <scope>NUCLEOTIDE SEQUENCE [LARGE SCALE GENOMIC DNA]</scope>
    <source>
        <strain evidence="6 7">JCM 4362</strain>
    </source>
</reference>
<protein>
    <submittedName>
        <fullName evidence="6">TetR/AcrR family transcriptional regulator</fullName>
    </submittedName>
</protein>